<feature type="region of interest" description="Disordered" evidence="1">
    <location>
        <begin position="45"/>
        <end position="93"/>
    </location>
</feature>
<feature type="compositionally biased region" description="Low complexity" evidence="1">
    <location>
        <begin position="156"/>
        <end position="168"/>
    </location>
</feature>
<proteinExistence type="predicted"/>
<organism evidence="2 3">
    <name type="scientific">Wallemia ichthyophaga (strain EXF-994 / CBS 113033)</name>
    <dbReference type="NCBI Taxonomy" id="1299270"/>
    <lineage>
        <taxon>Eukaryota</taxon>
        <taxon>Fungi</taxon>
        <taxon>Dikarya</taxon>
        <taxon>Basidiomycota</taxon>
        <taxon>Wallemiomycotina</taxon>
        <taxon>Wallemiomycetes</taxon>
        <taxon>Wallemiales</taxon>
        <taxon>Wallemiaceae</taxon>
        <taxon>Wallemia</taxon>
    </lineage>
</organism>
<dbReference type="GeneID" id="20376464"/>
<gene>
    <name evidence="2" type="ORF">J056_003512</name>
</gene>
<keyword evidence="3" id="KW-1185">Reference proteome</keyword>
<protein>
    <submittedName>
        <fullName evidence="2">Uncharacterized protein</fullName>
    </submittedName>
</protein>
<dbReference type="HOGENOM" id="CLU_973877_0_0_1"/>
<feature type="compositionally biased region" description="Basic residues" evidence="1">
    <location>
        <begin position="45"/>
        <end position="54"/>
    </location>
</feature>
<evidence type="ECO:0000256" key="1">
    <source>
        <dbReference type="SAM" id="MobiDB-lite"/>
    </source>
</evidence>
<feature type="compositionally biased region" description="Polar residues" evidence="1">
    <location>
        <begin position="139"/>
        <end position="148"/>
    </location>
</feature>
<accession>R9ALJ7</accession>
<dbReference type="EMBL" id="KE007227">
    <property type="protein sequence ID" value="EOR02950.1"/>
    <property type="molecule type" value="Genomic_DNA"/>
</dbReference>
<dbReference type="Proteomes" id="UP000014064">
    <property type="component" value="Unassembled WGS sequence"/>
</dbReference>
<evidence type="ECO:0000313" key="2">
    <source>
        <dbReference type="EMBL" id="EOR02950.1"/>
    </source>
</evidence>
<sequence length="286" mass="30612">MSSLSAPSHGPASTPPLARLAKLARAVKYRELSTAAALSNLFSRGKKTQTHTTHHSAQPPLAPHQGTDRRGRQLQRKRQRVNSLPPSLILDGLGSGLEESIKEGLEMHSKEGGIGLLKLPNMRLDSYAISHGNHVGHASHTNHTNNTSKSKHPVRTSATTNTTSNTANTMLESTTLSASTLTADSSIIKLVDFAGVDEDLKLFTKGQSHSSPNVLLFRDVADEIHNARLTHHSQGRSGVAESHYTSCGTCSEPEIGCDEAVLGDGFGMNTILRRDTVKAMYGVDAA</sequence>
<name>R9ALJ7_WALI9</name>
<reference evidence="3" key="1">
    <citation type="journal article" date="2013" name="BMC Genomics">
        <title>Genome and transcriptome sequencing of the halophilic fungus Wallemia ichthyophaga: haloadaptations present and absent.</title>
        <authorList>
            <person name="Zajc J."/>
            <person name="Liu Y."/>
            <person name="Dai W."/>
            <person name="Yang Z."/>
            <person name="Hu J."/>
            <person name="Gostincar C."/>
            <person name="Gunde-Cimerman N."/>
        </authorList>
    </citation>
    <scope>NUCLEOTIDE SEQUENCE [LARGE SCALE GENOMIC DNA]</scope>
    <source>
        <strain evidence="3">EXF-994 / CBS 113033</strain>
    </source>
</reference>
<evidence type="ECO:0000313" key="3">
    <source>
        <dbReference type="Proteomes" id="UP000014064"/>
    </source>
</evidence>
<dbReference type="KEGG" id="wic:J056_003512"/>
<feature type="region of interest" description="Disordered" evidence="1">
    <location>
        <begin position="133"/>
        <end position="168"/>
    </location>
</feature>
<dbReference type="AlphaFoldDB" id="R9ALJ7"/>
<dbReference type="RefSeq" id="XP_009267010.1">
    <property type="nucleotide sequence ID" value="XM_009268735.1"/>
</dbReference>